<feature type="transmembrane region" description="Helical" evidence="8">
    <location>
        <begin position="148"/>
        <end position="166"/>
    </location>
</feature>
<dbReference type="PROSITE" id="PS00217">
    <property type="entry name" value="SUGAR_TRANSPORT_2"/>
    <property type="match status" value="1"/>
</dbReference>
<evidence type="ECO:0000256" key="6">
    <source>
        <dbReference type="ARBA" id="ARBA00023180"/>
    </source>
</evidence>
<gene>
    <name evidence="10" type="ORF">DGAL_LOCUS9976</name>
</gene>
<feature type="transmembrane region" description="Helical" evidence="8">
    <location>
        <begin position="395"/>
        <end position="414"/>
    </location>
</feature>
<dbReference type="InterPro" id="IPR005829">
    <property type="entry name" value="Sugar_transporter_CS"/>
</dbReference>
<reference evidence="10" key="1">
    <citation type="submission" date="2021-11" db="EMBL/GenBank/DDBJ databases">
        <authorList>
            <person name="Schell T."/>
        </authorList>
    </citation>
    <scope>NUCLEOTIDE SEQUENCE</scope>
    <source>
        <strain evidence="10">M5</strain>
    </source>
</reference>
<evidence type="ECO:0000256" key="5">
    <source>
        <dbReference type="ARBA" id="ARBA00023136"/>
    </source>
</evidence>
<keyword evidence="6" id="KW-0325">Glycoprotein</keyword>
<dbReference type="Pfam" id="PF00083">
    <property type="entry name" value="Sugar_tr"/>
    <property type="match status" value="1"/>
</dbReference>
<feature type="transmembrane region" description="Helical" evidence="8">
    <location>
        <begin position="322"/>
        <end position="344"/>
    </location>
</feature>
<keyword evidence="3 8" id="KW-0812">Transmembrane</keyword>
<dbReference type="AlphaFoldDB" id="A0A8J2RP49"/>
<keyword evidence="5 8" id="KW-0472">Membrane</keyword>
<dbReference type="InterPro" id="IPR044775">
    <property type="entry name" value="MFS_ERD6/Tret1-like"/>
</dbReference>
<evidence type="ECO:0000313" key="10">
    <source>
        <dbReference type="EMBL" id="CAH0106816.1"/>
    </source>
</evidence>
<evidence type="ECO:0000259" key="9">
    <source>
        <dbReference type="PROSITE" id="PS50850"/>
    </source>
</evidence>
<evidence type="ECO:0000256" key="1">
    <source>
        <dbReference type="ARBA" id="ARBA00004651"/>
    </source>
</evidence>
<comment type="caution">
    <text evidence="10">The sequence shown here is derived from an EMBL/GenBank/DDBJ whole genome shotgun (WGS) entry which is preliminary data.</text>
</comment>
<keyword evidence="4 8" id="KW-1133">Transmembrane helix</keyword>
<comment type="similarity">
    <text evidence="7">Belongs to the major facilitator superfamily. Sugar transporter (TC 2.A.1.1) family. Trehalose transporter subfamily.</text>
</comment>
<dbReference type="InterPro" id="IPR036259">
    <property type="entry name" value="MFS_trans_sf"/>
</dbReference>
<dbReference type="FunFam" id="1.20.1250.20:FF:000055">
    <property type="entry name" value="Facilitated trehalose transporter Tret1-2 homolog"/>
    <property type="match status" value="1"/>
</dbReference>
<dbReference type="InterPro" id="IPR050549">
    <property type="entry name" value="MFS_Trehalose_Transporter"/>
</dbReference>
<evidence type="ECO:0000256" key="8">
    <source>
        <dbReference type="SAM" id="Phobius"/>
    </source>
</evidence>
<dbReference type="Proteomes" id="UP000789390">
    <property type="component" value="Unassembled WGS sequence"/>
</dbReference>
<feature type="transmembrane region" description="Helical" evidence="8">
    <location>
        <begin position="119"/>
        <end position="136"/>
    </location>
</feature>
<organism evidence="10 11">
    <name type="scientific">Daphnia galeata</name>
    <dbReference type="NCBI Taxonomy" id="27404"/>
    <lineage>
        <taxon>Eukaryota</taxon>
        <taxon>Metazoa</taxon>
        <taxon>Ecdysozoa</taxon>
        <taxon>Arthropoda</taxon>
        <taxon>Crustacea</taxon>
        <taxon>Branchiopoda</taxon>
        <taxon>Diplostraca</taxon>
        <taxon>Cladocera</taxon>
        <taxon>Anomopoda</taxon>
        <taxon>Daphniidae</taxon>
        <taxon>Daphnia</taxon>
    </lineage>
</organism>
<feature type="transmembrane region" description="Helical" evidence="8">
    <location>
        <begin position="258"/>
        <end position="283"/>
    </location>
</feature>
<comment type="subcellular location">
    <subcellularLocation>
        <location evidence="1">Cell membrane</location>
        <topology evidence="1">Multi-pass membrane protein</topology>
    </subcellularLocation>
</comment>
<evidence type="ECO:0000256" key="3">
    <source>
        <dbReference type="ARBA" id="ARBA00022692"/>
    </source>
</evidence>
<keyword evidence="11" id="KW-1185">Reference proteome</keyword>
<proteinExistence type="inferred from homology"/>
<dbReference type="EMBL" id="CAKKLH010000235">
    <property type="protein sequence ID" value="CAH0106816.1"/>
    <property type="molecule type" value="Genomic_DNA"/>
</dbReference>
<protein>
    <recommendedName>
        <fullName evidence="9">Major facilitator superfamily (MFS) profile domain-containing protein</fullName>
    </recommendedName>
</protein>
<dbReference type="InterPro" id="IPR005828">
    <property type="entry name" value="MFS_sugar_transport-like"/>
</dbReference>
<evidence type="ECO:0000256" key="7">
    <source>
        <dbReference type="ARBA" id="ARBA00024348"/>
    </source>
</evidence>
<keyword evidence="2" id="KW-1003">Cell membrane</keyword>
<dbReference type="PANTHER" id="PTHR48021:SF1">
    <property type="entry name" value="GH07001P-RELATED"/>
    <property type="match status" value="1"/>
</dbReference>
<accession>A0A8J2RP49</accession>
<dbReference type="PROSITE" id="PS00216">
    <property type="entry name" value="SUGAR_TRANSPORT_1"/>
    <property type="match status" value="1"/>
</dbReference>
<feature type="transmembrane region" description="Helical" evidence="8">
    <location>
        <begin position="172"/>
        <end position="192"/>
    </location>
</feature>
<dbReference type="NCBIfam" id="TIGR00879">
    <property type="entry name" value="SP"/>
    <property type="match status" value="1"/>
</dbReference>
<feature type="transmembrane region" description="Helical" evidence="8">
    <location>
        <begin position="426"/>
        <end position="446"/>
    </location>
</feature>
<dbReference type="OrthoDB" id="6612291at2759"/>
<name>A0A8J2RP49_9CRUS</name>
<evidence type="ECO:0000256" key="4">
    <source>
        <dbReference type="ARBA" id="ARBA00022989"/>
    </source>
</evidence>
<feature type="transmembrane region" description="Helical" evidence="8">
    <location>
        <begin position="89"/>
        <end position="107"/>
    </location>
</feature>
<dbReference type="PANTHER" id="PTHR48021">
    <property type="match status" value="1"/>
</dbReference>
<feature type="domain" description="Major facilitator superfamily (MFS) profile" evidence="9">
    <location>
        <begin position="15"/>
        <end position="450"/>
    </location>
</feature>
<dbReference type="GO" id="GO:0005886">
    <property type="term" value="C:plasma membrane"/>
    <property type="evidence" value="ECO:0007669"/>
    <property type="project" value="UniProtKB-SubCell"/>
</dbReference>
<dbReference type="GO" id="GO:0051119">
    <property type="term" value="F:sugar transmembrane transporter activity"/>
    <property type="evidence" value="ECO:0007669"/>
    <property type="project" value="InterPro"/>
</dbReference>
<dbReference type="PRINTS" id="PR00171">
    <property type="entry name" value="SUGRTRNSPORT"/>
</dbReference>
<dbReference type="InterPro" id="IPR003663">
    <property type="entry name" value="Sugar/inositol_transpt"/>
</dbReference>
<dbReference type="CDD" id="cd17358">
    <property type="entry name" value="MFS_GLUT6_8_Class3_like"/>
    <property type="match status" value="1"/>
</dbReference>
<feature type="transmembrane region" description="Helical" evidence="8">
    <location>
        <begin position="59"/>
        <end position="77"/>
    </location>
</feature>
<feature type="transmembrane region" description="Helical" evidence="8">
    <location>
        <begin position="295"/>
        <end position="315"/>
    </location>
</feature>
<dbReference type="Gene3D" id="1.20.1250.20">
    <property type="entry name" value="MFS general substrate transporter like domains"/>
    <property type="match status" value="1"/>
</dbReference>
<sequence length="804" mass="89399">MVKQRIMKNPQKVLPQLMAAVVGSWGYFCMGTVRGWGSPGLPSLNKTLDFDMNEDDFKWISAMPMCSSFFGALIISIPMQYLGRKKALIGLYFFYIFGSLILGLTYFGKHKAMLYVGRLLQGLGVGCTTPACQIYVSECSSPNVRGRLGSITASALALGIWVAYIIGAFVEWHILAFIFTVLPCIFLIWTCAMPETPIWLLTHGFEDDGRKALQRLRGKKTNVDVEMRRMKDHHEKSASINGPIRFKDLMKGPILKPFGLIMGIMFFQQATGINAVVFWTVSIFQWAGSSIESRYATIIVGAVHLMCCIGSGFLVDRFGRRVLLLGSSAITSISLAAMGVFFYFQRIWGEADATLHLGWLPLVSLIVFMAAYSCGLSNVPFIVMGEVFPTRYRTFLGTITSSFNLIVTLIVVRFFPDMLTGFGKDITFFIFTGCTLTCIVFVYFLLPETKGRTLEDMEQLFSNKVPKTTKDIPSAGLEDEEILPTVCTQLDTITNGQCGLVDHNILPSIDELDSAFISHSASACMATAGEGERKMESVQQGNPLHSDQIDSSYPGTAVTRLRHVQSRVKSLTPEQLSQDWETVRRSILWAGGLRDLPNARPGKGYTGHSFNDFNHCDLTTMRGDEADNNNEGRVAGIAYNNRLGEGIRIASIEELGPGGSWSTCMIGCNKEPPQDVAHIQFKSRIAFKLVWTPPTFTTFVLVDDSGSLLNWGTPTGNLPRISERRLNFETVKGSKYAVEAERKGVEMQRQPRTFKKLQHEHTIRLFGLTWIAIASTSSRSLFCTWQDSFIMLTSKLTLSLCSLV</sequence>
<evidence type="ECO:0000313" key="11">
    <source>
        <dbReference type="Proteomes" id="UP000789390"/>
    </source>
</evidence>
<dbReference type="InterPro" id="IPR020846">
    <property type="entry name" value="MFS_dom"/>
</dbReference>
<dbReference type="SUPFAM" id="SSF103473">
    <property type="entry name" value="MFS general substrate transporter"/>
    <property type="match status" value="1"/>
</dbReference>
<evidence type="ECO:0000256" key="2">
    <source>
        <dbReference type="ARBA" id="ARBA00022475"/>
    </source>
</evidence>
<dbReference type="PROSITE" id="PS50850">
    <property type="entry name" value="MFS"/>
    <property type="match status" value="1"/>
</dbReference>
<feature type="transmembrane region" description="Helical" evidence="8">
    <location>
        <begin position="356"/>
        <end position="383"/>
    </location>
</feature>